<feature type="domain" description="PAC" evidence="6">
    <location>
        <begin position="109"/>
        <end position="161"/>
    </location>
</feature>
<protein>
    <recommendedName>
        <fullName evidence="9">PAS domain S-box protein</fullName>
    </recommendedName>
</protein>
<dbReference type="Gene3D" id="3.30.450.20">
    <property type="entry name" value="PAS domain"/>
    <property type="match status" value="3"/>
</dbReference>
<dbReference type="GO" id="GO:0009881">
    <property type="term" value="F:photoreceptor activity"/>
    <property type="evidence" value="ECO:0007669"/>
    <property type="project" value="UniProtKB-KW"/>
</dbReference>
<dbReference type="Proteomes" id="UP000036987">
    <property type="component" value="Unassembled WGS sequence"/>
</dbReference>
<keyword evidence="3" id="KW-0157">Chromophore</keyword>
<dbReference type="InterPro" id="IPR000700">
    <property type="entry name" value="PAS-assoc_C"/>
</dbReference>
<comment type="caution">
    <text evidence="7">The sequence shown here is derived from an EMBL/GenBank/DDBJ whole genome shotgun (WGS) entry which is preliminary data.</text>
</comment>
<keyword evidence="4" id="KW-0675">Receptor</keyword>
<feature type="non-terminal residue" evidence="7">
    <location>
        <position position="337"/>
    </location>
</feature>
<dbReference type="InterPro" id="IPR000014">
    <property type="entry name" value="PAS"/>
</dbReference>
<reference evidence="8" key="1">
    <citation type="journal article" date="2016" name="Nature">
        <title>The genome of the seagrass Zostera marina reveals angiosperm adaptation to the sea.</title>
        <authorList>
            <person name="Olsen J.L."/>
            <person name="Rouze P."/>
            <person name="Verhelst B."/>
            <person name="Lin Y.-C."/>
            <person name="Bayer T."/>
            <person name="Collen J."/>
            <person name="Dattolo E."/>
            <person name="De Paoli E."/>
            <person name="Dittami S."/>
            <person name="Maumus F."/>
            <person name="Michel G."/>
            <person name="Kersting A."/>
            <person name="Lauritano C."/>
            <person name="Lohaus R."/>
            <person name="Toepel M."/>
            <person name="Tonon T."/>
            <person name="Vanneste K."/>
            <person name="Amirebrahimi M."/>
            <person name="Brakel J."/>
            <person name="Bostroem C."/>
            <person name="Chovatia M."/>
            <person name="Grimwood J."/>
            <person name="Jenkins J.W."/>
            <person name="Jueterbock A."/>
            <person name="Mraz A."/>
            <person name="Stam W.T."/>
            <person name="Tice H."/>
            <person name="Bornberg-Bauer E."/>
            <person name="Green P.J."/>
            <person name="Pearson G.A."/>
            <person name="Procaccini G."/>
            <person name="Duarte C.M."/>
            <person name="Schmutz J."/>
            <person name="Reusch T.B.H."/>
            <person name="Van de Peer Y."/>
        </authorList>
    </citation>
    <scope>NUCLEOTIDE SEQUENCE [LARGE SCALE GENOMIC DNA]</scope>
    <source>
        <strain evidence="8">cv. Finnish</strain>
    </source>
</reference>
<name>A0A0K9NPJ7_ZOSMR</name>
<dbReference type="NCBIfam" id="TIGR00229">
    <property type="entry name" value="sensory_box"/>
    <property type="match status" value="3"/>
</dbReference>
<keyword evidence="1" id="KW-0600">Photoreceptor protein</keyword>
<dbReference type="InterPro" id="IPR013656">
    <property type="entry name" value="PAS_4"/>
</dbReference>
<dbReference type="PROSITE" id="PS50113">
    <property type="entry name" value="PAC"/>
    <property type="match status" value="1"/>
</dbReference>
<dbReference type="InterPro" id="IPR050903">
    <property type="entry name" value="Bact_Chemotaxis_MeTrfase"/>
</dbReference>
<dbReference type="SMART" id="SM00086">
    <property type="entry name" value="PAC"/>
    <property type="match status" value="2"/>
</dbReference>
<feature type="domain" description="PAS" evidence="5">
    <location>
        <begin position="50"/>
        <end position="78"/>
    </location>
</feature>
<feature type="domain" description="PAS" evidence="5">
    <location>
        <begin position="176"/>
        <end position="202"/>
    </location>
</feature>
<dbReference type="EMBL" id="LFYR01002011">
    <property type="protein sequence ID" value="KMZ57910.1"/>
    <property type="molecule type" value="Genomic_DNA"/>
</dbReference>
<dbReference type="PROSITE" id="PS50112">
    <property type="entry name" value="PAS"/>
    <property type="match status" value="3"/>
</dbReference>
<feature type="non-terminal residue" evidence="7">
    <location>
        <position position="1"/>
    </location>
</feature>
<dbReference type="GO" id="GO:0009637">
    <property type="term" value="P:response to blue light"/>
    <property type="evidence" value="ECO:0007669"/>
    <property type="project" value="UniProtKB-ARBA"/>
</dbReference>
<dbReference type="AlphaFoldDB" id="A0A0K9NPJ7"/>
<evidence type="ECO:0000259" key="5">
    <source>
        <dbReference type="PROSITE" id="PS50112"/>
    </source>
</evidence>
<evidence type="ECO:0000256" key="1">
    <source>
        <dbReference type="ARBA" id="ARBA00022543"/>
    </source>
</evidence>
<organism evidence="7 8">
    <name type="scientific">Zostera marina</name>
    <name type="common">Eelgrass</name>
    <dbReference type="NCBI Taxonomy" id="29655"/>
    <lineage>
        <taxon>Eukaryota</taxon>
        <taxon>Viridiplantae</taxon>
        <taxon>Streptophyta</taxon>
        <taxon>Embryophyta</taxon>
        <taxon>Tracheophyta</taxon>
        <taxon>Spermatophyta</taxon>
        <taxon>Magnoliopsida</taxon>
        <taxon>Liliopsida</taxon>
        <taxon>Zosteraceae</taxon>
        <taxon>Zostera</taxon>
    </lineage>
</organism>
<keyword evidence="8" id="KW-1185">Reference proteome</keyword>
<dbReference type="InterPro" id="IPR001610">
    <property type="entry name" value="PAC"/>
</dbReference>
<dbReference type="GO" id="GO:0008276">
    <property type="term" value="F:protein methyltransferase activity"/>
    <property type="evidence" value="ECO:0000318"/>
    <property type="project" value="GO_Central"/>
</dbReference>
<evidence type="ECO:0000313" key="7">
    <source>
        <dbReference type="EMBL" id="KMZ57910.1"/>
    </source>
</evidence>
<dbReference type="Pfam" id="PF13426">
    <property type="entry name" value="PAS_9"/>
    <property type="match status" value="2"/>
</dbReference>
<dbReference type="SMART" id="SM00091">
    <property type="entry name" value="PAS"/>
    <property type="match status" value="3"/>
</dbReference>
<sequence length="337" mass="37147">DSVTQIANTPDFIKGVLNQIASASQSYQALAEQVAEFNAIKVEINKARCVIEFDANGTITSINENALKALGYSSSELLTQHHKALLSRAESTSTEYQAFWDNLRKGETQSGTFKMLNKNGKPVSMQGYYAAIIDQNGALRKVVSYLTDISSMSNNLQNLQSEDDALNVSFGIVHCDANGKILECNTIFCEPLGYTQQELVGQHISKVLGKAAEEEVGEYKAMWVKLANGEQIKRQIKRVAKNGDEFWFQGTYAPVKNSEGKVQKVVVYSVCITAEVNRNADYEGQLKAISKIQGVIEFDLKGNILAVNENFAKVTGYDEKEIVGQHHSMFAPPEVKG</sequence>
<gene>
    <name evidence="7" type="ORF">ZOSMA_8184G00010</name>
</gene>
<evidence type="ECO:0000256" key="3">
    <source>
        <dbReference type="ARBA" id="ARBA00022991"/>
    </source>
</evidence>
<evidence type="ECO:0008006" key="9">
    <source>
        <dbReference type="Google" id="ProtNLM"/>
    </source>
</evidence>
<feature type="domain" description="PAS" evidence="5">
    <location>
        <begin position="295"/>
        <end position="337"/>
    </location>
</feature>
<dbReference type="Pfam" id="PF08448">
    <property type="entry name" value="PAS_4"/>
    <property type="match status" value="1"/>
</dbReference>
<evidence type="ECO:0000256" key="4">
    <source>
        <dbReference type="ARBA" id="ARBA00023170"/>
    </source>
</evidence>
<dbReference type="OrthoDB" id="10064750at2759"/>
<dbReference type="CDD" id="cd00130">
    <property type="entry name" value="PAS"/>
    <property type="match status" value="3"/>
</dbReference>
<dbReference type="InterPro" id="IPR035965">
    <property type="entry name" value="PAS-like_dom_sf"/>
</dbReference>
<dbReference type="SUPFAM" id="SSF55785">
    <property type="entry name" value="PYP-like sensor domain (PAS domain)"/>
    <property type="match status" value="3"/>
</dbReference>
<keyword evidence="2" id="KW-0716">Sensory transduction</keyword>
<dbReference type="PANTHER" id="PTHR24422:SF10">
    <property type="entry name" value="CHEMOTAXIS PROTEIN METHYLTRANSFERASE 2"/>
    <property type="match status" value="1"/>
</dbReference>
<accession>A0A0K9NPJ7</accession>
<dbReference type="PANTHER" id="PTHR24422">
    <property type="entry name" value="CHEMOTAXIS PROTEIN METHYLTRANSFERASE"/>
    <property type="match status" value="1"/>
</dbReference>
<evidence type="ECO:0000313" key="8">
    <source>
        <dbReference type="Proteomes" id="UP000036987"/>
    </source>
</evidence>
<evidence type="ECO:0000256" key="2">
    <source>
        <dbReference type="ARBA" id="ARBA00022606"/>
    </source>
</evidence>
<evidence type="ECO:0000259" key="6">
    <source>
        <dbReference type="PROSITE" id="PS50113"/>
    </source>
</evidence>
<proteinExistence type="predicted"/>